<dbReference type="AlphaFoldDB" id="A0A2G5CBZ0"/>
<dbReference type="Gene3D" id="3.30.200.20">
    <property type="entry name" value="Phosphorylase Kinase, domain 1"/>
    <property type="match status" value="1"/>
</dbReference>
<protein>
    <recommendedName>
        <fullName evidence="1">Protein kinase domain-containing protein</fullName>
    </recommendedName>
</protein>
<dbReference type="Proteomes" id="UP000230069">
    <property type="component" value="Unassembled WGS sequence"/>
</dbReference>
<dbReference type="Pfam" id="PF00069">
    <property type="entry name" value="Pkinase"/>
    <property type="match status" value="1"/>
</dbReference>
<dbReference type="STRING" id="218851.A0A2G5CBZ0"/>
<dbReference type="PANTHER" id="PTHR48011:SF4">
    <property type="entry name" value="MITOGEN-ACTIVATED PROTEIN KINASE KINASE KINASE 19"/>
    <property type="match status" value="1"/>
</dbReference>
<dbReference type="GO" id="GO:0005524">
    <property type="term" value="F:ATP binding"/>
    <property type="evidence" value="ECO:0007669"/>
    <property type="project" value="InterPro"/>
</dbReference>
<keyword evidence="3" id="KW-1185">Reference proteome</keyword>
<dbReference type="FunCoup" id="A0A2G5CBZ0">
    <property type="interactions" value="326"/>
</dbReference>
<dbReference type="GO" id="GO:0004672">
    <property type="term" value="F:protein kinase activity"/>
    <property type="evidence" value="ECO:0007669"/>
    <property type="project" value="InterPro"/>
</dbReference>
<dbReference type="OrthoDB" id="275301at2759"/>
<dbReference type="InterPro" id="IPR052751">
    <property type="entry name" value="Plant_MAPKKK"/>
</dbReference>
<accession>A0A2G5CBZ0</accession>
<evidence type="ECO:0000259" key="1">
    <source>
        <dbReference type="PROSITE" id="PS50011"/>
    </source>
</evidence>
<dbReference type="PANTHER" id="PTHR48011">
    <property type="entry name" value="CCR4-NOT TRANSCRIPTIONAL COMPLEX SUBUNIT CAF120-RELATED"/>
    <property type="match status" value="1"/>
</dbReference>
<dbReference type="SUPFAM" id="SSF56112">
    <property type="entry name" value="Protein kinase-like (PK-like)"/>
    <property type="match status" value="1"/>
</dbReference>
<gene>
    <name evidence="2" type="ORF">AQUCO_06600020v1</name>
</gene>
<feature type="domain" description="Protein kinase" evidence="1">
    <location>
        <begin position="3"/>
        <end position="254"/>
    </location>
</feature>
<dbReference type="InterPro" id="IPR000719">
    <property type="entry name" value="Prot_kinase_dom"/>
</dbReference>
<proteinExistence type="predicted"/>
<evidence type="ECO:0000313" key="2">
    <source>
        <dbReference type="EMBL" id="PIA28808.1"/>
    </source>
</evidence>
<sequence length="460" mass="51012">MDWTRGHSIGHGSSTATVSIAKPHTSNEVFAVKSIELSKSEFLQREQRILSSLNYSKVVGYIGCDITNENGKAMYNLFMEYVVGGALSDKIRNEGGSLKECVIRSYTHDILDGLDYLHMNGLVHCDIKGGNILISNDGAKIADLGCSKWVDDQTSPIAGTPLFMAPEVARNEKQSYPADIWSLGCTIIEMATGSLPWMGVKDPVSALYRIAFSEDLPEIPSFISDQAKDFLSKCLIRDDKERWTTTQLLQHPFLTNSEFKQIQNSPTSILDQGFWDSMEESGDTPRNLSSYGCSSSSAAERLCRLSSPIMPNWASDEDWITIRSNKIDQEDDFFFSGEQSTIRAPTDDATATTSGSESERFFIGHEEEMELCETSVSSDMDMDFSSDFIISEFIILDPNPLEVNLLVSQPASQLVNESQQRQVLVTRLPELNLVVSFAGRGSAPRTLGDQVLCMPFLSLF</sequence>
<dbReference type="InParanoid" id="A0A2G5CBZ0"/>
<evidence type="ECO:0000313" key="3">
    <source>
        <dbReference type="Proteomes" id="UP000230069"/>
    </source>
</evidence>
<dbReference type="SMART" id="SM00220">
    <property type="entry name" value="S_TKc"/>
    <property type="match status" value="1"/>
</dbReference>
<dbReference type="EMBL" id="KZ305083">
    <property type="protein sequence ID" value="PIA28808.1"/>
    <property type="molecule type" value="Genomic_DNA"/>
</dbReference>
<organism evidence="2 3">
    <name type="scientific">Aquilegia coerulea</name>
    <name type="common">Rocky mountain columbine</name>
    <dbReference type="NCBI Taxonomy" id="218851"/>
    <lineage>
        <taxon>Eukaryota</taxon>
        <taxon>Viridiplantae</taxon>
        <taxon>Streptophyta</taxon>
        <taxon>Embryophyta</taxon>
        <taxon>Tracheophyta</taxon>
        <taxon>Spermatophyta</taxon>
        <taxon>Magnoliopsida</taxon>
        <taxon>Ranunculales</taxon>
        <taxon>Ranunculaceae</taxon>
        <taxon>Thalictroideae</taxon>
        <taxon>Aquilegia</taxon>
    </lineage>
</organism>
<dbReference type="CDD" id="cd06606">
    <property type="entry name" value="STKc_MAPKKK"/>
    <property type="match status" value="1"/>
</dbReference>
<dbReference type="Gene3D" id="1.10.510.10">
    <property type="entry name" value="Transferase(Phosphotransferase) domain 1"/>
    <property type="match status" value="1"/>
</dbReference>
<dbReference type="PROSITE" id="PS50011">
    <property type="entry name" value="PROTEIN_KINASE_DOM"/>
    <property type="match status" value="1"/>
</dbReference>
<dbReference type="GO" id="GO:0007165">
    <property type="term" value="P:signal transduction"/>
    <property type="evidence" value="ECO:0007669"/>
    <property type="project" value="TreeGrafter"/>
</dbReference>
<dbReference type="InterPro" id="IPR011009">
    <property type="entry name" value="Kinase-like_dom_sf"/>
</dbReference>
<reference evidence="2 3" key="1">
    <citation type="submission" date="2017-09" db="EMBL/GenBank/DDBJ databases">
        <title>WGS assembly of Aquilegia coerulea Goldsmith.</title>
        <authorList>
            <person name="Hodges S."/>
            <person name="Kramer E."/>
            <person name="Nordborg M."/>
            <person name="Tomkins J."/>
            <person name="Borevitz J."/>
            <person name="Derieg N."/>
            <person name="Yan J."/>
            <person name="Mihaltcheva S."/>
            <person name="Hayes R.D."/>
            <person name="Rokhsar D."/>
        </authorList>
    </citation>
    <scope>NUCLEOTIDE SEQUENCE [LARGE SCALE GENOMIC DNA]</scope>
    <source>
        <strain evidence="3">cv. Goldsmith</strain>
    </source>
</reference>
<name>A0A2G5CBZ0_AQUCA</name>
<dbReference type="InterPro" id="IPR008271">
    <property type="entry name" value="Ser/Thr_kinase_AS"/>
</dbReference>
<dbReference type="PROSITE" id="PS00108">
    <property type="entry name" value="PROTEIN_KINASE_ST"/>
    <property type="match status" value="1"/>
</dbReference>